<dbReference type="InterPro" id="IPR000843">
    <property type="entry name" value="HTH_LacI"/>
</dbReference>
<dbReference type="Pfam" id="PF00356">
    <property type="entry name" value="LacI"/>
    <property type="match status" value="1"/>
</dbReference>
<dbReference type="EMBL" id="BAAAHQ010000036">
    <property type="protein sequence ID" value="GAA0944217.1"/>
    <property type="molecule type" value="Genomic_DNA"/>
</dbReference>
<evidence type="ECO:0000256" key="2">
    <source>
        <dbReference type="ARBA" id="ARBA00023125"/>
    </source>
</evidence>
<reference evidence="5 6" key="1">
    <citation type="journal article" date="2019" name="Int. J. Syst. Evol. Microbiol.">
        <title>The Global Catalogue of Microorganisms (GCM) 10K type strain sequencing project: providing services to taxonomists for standard genome sequencing and annotation.</title>
        <authorList>
            <consortium name="The Broad Institute Genomics Platform"/>
            <consortium name="The Broad Institute Genome Sequencing Center for Infectious Disease"/>
            <person name="Wu L."/>
            <person name="Ma J."/>
        </authorList>
    </citation>
    <scope>NUCLEOTIDE SEQUENCE [LARGE SCALE GENOMIC DNA]</scope>
    <source>
        <strain evidence="5 6">JCM 11136</strain>
    </source>
</reference>
<proteinExistence type="predicted"/>
<protein>
    <submittedName>
        <fullName evidence="5">LacI family DNA-binding transcriptional regulator</fullName>
    </submittedName>
</protein>
<dbReference type="GO" id="GO:0003677">
    <property type="term" value="F:DNA binding"/>
    <property type="evidence" value="ECO:0007669"/>
    <property type="project" value="UniProtKB-KW"/>
</dbReference>
<dbReference type="Pfam" id="PF13377">
    <property type="entry name" value="Peripla_BP_3"/>
    <property type="match status" value="1"/>
</dbReference>
<keyword evidence="6" id="KW-1185">Reference proteome</keyword>
<keyword evidence="2 5" id="KW-0238">DNA-binding</keyword>
<evidence type="ECO:0000313" key="5">
    <source>
        <dbReference type="EMBL" id="GAA0944217.1"/>
    </source>
</evidence>
<evidence type="ECO:0000256" key="1">
    <source>
        <dbReference type="ARBA" id="ARBA00023015"/>
    </source>
</evidence>
<comment type="caution">
    <text evidence="5">The sequence shown here is derived from an EMBL/GenBank/DDBJ whole genome shotgun (WGS) entry which is preliminary data.</text>
</comment>
<dbReference type="Gene3D" id="3.40.50.2300">
    <property type="match status" value="2"/>
</dbReference>
<keyword evidence="3" id="KW-0804">Transcription</keyword>
<dbReference type="PANTHER" id="PTHR30146">
    <property type="entry name" value="LACI-RELATED TRANSCRIPTIONAL REPRESSOR"/>
    <property type="match status" value="1"/>
</dbReference>
<dbReference type="Proteomes" id="UP001501578">
    <property type="component" value="Unassembled WGS sequence"/>
</dbReference>
<sequence length="316" mass="32565">MVAERAEVSVATVSYVLSGRAGGNTRISAATRRRVVAAADALGYVPNRQAQSMRTGRTHQVCLVLRHPHTPWSRAMAQEVSGTLGPAGFSTLILVDGDWETFLLRGGADGAVIEASADAVPRLEALAARGVSLVVHGAGALEPRGFDAVVSDESAACAAAMDLLTSRHRRVACLGGTDGARHTAYLQGLARAGLPVDPGLVRFTGPSREVAYRAAIDLLSGADRPGAIFAQSDLAAMAALWAAHRLGVAVPGELEIVGAGNTPEGAAADPPLTSAGPEAIFATIAGLLLSRLSGEASLPRVRAVPWTLHERATTLP</sequence>
<dbReference type="SUPFAM" id="SSF47413">
    <property type="entry name" value="lambda repressor-like DNA-binding domains"/>
    <property type="match status" value="1"/>
</dbReference>
<dbReference type="CDD" id="cd06267">
    <property type="entry name" value="PBP1_LacI_sugar_binding-like"/>
    <property type="match status" value="1"/>
</dbReference>
<name>A0ABN1QLY8_9ACTN</name>
<dbReference type="SUPFAM" id="SSF53822">
    <property type="entry name" value="Periplasmic binding protein-like I"/>
    <property type="match status" value="1"/>
</dbReference>
<dbReference type="InterPro" id="IPR046335">
    <property type="entry name" value="LacI/GalR-like_sensor"/>
</dbReference>
<evidence type="ECO:0000259" key="4">
    <source>
        <dbReference type="PROSITE" id="PS50932"/>
    </source>
</evidence>
<gene>
    <name evidence="5" type="ORF">GCM10009560_58150</name>
</gene>
<dbReference type="InterPro" id="IPR010982">
    <property type="entry name" value="Lambda_DNA-bd_dom_sf"/>
</dbReference>
<dbReference type="InterPro" id="IPR028082">
    <property type="entry name" value="Peripla_BP_I"/>
</dbReference>
<feature type="domain" description="HTH lacI-type" evidence="4">
    <location>
        <begin position="1"/>
        <end position="55"/>
    </location>
</feature>
<dbReference type="PROSITE" id="PS50932">
    <property type="entry name" value="HTH_LACI_2"/>
    <property type="match status" value="1"/>
</dbReference>
<keyword evidence="1" id="KW-0805">Transcription regulation</keyword>
<dbReference type="SMART" id="SM00354">
    <property type="entry name" value="HTH_LACI"/>
    <property type="match status" value="1"/>
</dbReference>
<evidence type="ECO:0000256" key="3">
    <source>
        <dbReference type="ARBA" id="ARBA00023163"/>
    </source>
</evidence>
<dbReference type="CDD" id="cd01392">
    <property type="entry name" value="HTH_LacI"/>
    <property type="match status" value="1"/>
</dbReference>
<organism evidence="5 6">
    <name type="scientific">Nonomuraea longicatena</name>
    <dbReference type="NCBI Taxonomy" id="83682"/>
    <lineage>
        <taxon>Bacteria</taxon>
        <taxon>Bacillati</taxon>
        <taxon>Actinomycetota</taxon>
        <taxon>Actinomycetes</taxon>
        <taxon>Streptosporangiales</taxon>
        <taxon>Streptosporangiaceae</taxon>
        <taxon>Nonomuraea</taxon>
    </lineage>
</organism>
<evidence type="ECO:0000313" key="6">
    <source>
        <dbReference type="Proteomes" id="UP001501578"/>
    </source>
</evidence>
<dbReference type="Gene3D" id="1.10.260.40">
    <property type="entry name" value="lambda repressor-like DNA-binding domains"/>
    <property type="match status" value="1"/>
</dbReference>
<accession>A0ABN1QLY8</accession>
<dbReference type="PANTHER" id="PTHR30146:SF153">
    <property type="entry name" value="LACTOSE OPERON REPRESSOR"/>
    <property type="match status" value="1"/>
</dbReference>